<dbReference type="FunFam" id="3.30.420.150:FF:000006">
    <property type="entry name" value="Ppx/GppA family phosphatase"/>
    <property type="match status" value="1"/>
</dbReference>
<reference evidence="4 5" key="1">
    <citation type="submission" date="2016-04" db="EMBL/GenBank/DDBJ databases">
        <title>First whole genome shotgun sequence of the bacterium Enteractinococcus sp. strain UASWS1574.</title>
        <authorList>
            <person name="Crovadore J."/>
            <person name="Chablais R."/>
            <person name="Lefort F."/>
        </authorList>
    </citation>
    <scope>NUCLEOTIDE SEQUENCE [LARGE SCALE GENOMIC DNA]</scope>
    <source>
        <strain evidence="4 5">UASWS1574</strain>
    </source>
</reference>
<dbReference type="RefSeq" id="WP_043058861.1">
    <property type="nucleotide sequence ID" value="NZ_LXEY01000022.1"/>
</dbReference>
<protein>
    <submittedName>
        <fullName evidence="4">Exopolyphosphatase</fullName>
    </submittedName>
</protein>
<organism evidence="4 5">
    <name type="scientific">Enteractinococcus helveticum</name>
    <dbReference type="NCBI Taxonomy" id="1837282"/>
    <lineage>
        <taxon>Bacteria</taxon>
        <taxon>Bacillati</taxon>
        <taxon>Actinomycetota</taxon>
        <taxon>Actinomycetes</taxon>
        <taxon>Micrococcales</taxon>
        <taxon>Micrococcaceae</taxon>
    </lineage>
</organism>
<sequence>MRLGVLDIGSNTVHLLLVDAFPGARPTAYADHKRPMSLIQHLDDDGAITEEGQHSLIEFINGAVAFAKANGAADMISFCTSAIRDAANGPEVLERITEETSVHLTVLSGDQEAAMTYFAVRRWHGWHVENLLNFDIGGGSFEMSFGTDELPTTAVSVPLGAQRLTREFFPDPDPPSAQQVETLDDYIYSVLKKYRKMFPKKLPENTVVTGTSKTFRSLARVAGAAPSTDGLFVPRRLRAKDLLMWNQTMALMTEAQRAQLPGVSDIRARQVLAGGMVAQAAMKIFKVKKLSICPWALREGLILGRLDALRVQGRVAETKDSVWVEGVDLTSDDQRPGFSLGVTGG</sequence>
<dbReference type="InterPro" id="IPR050273">
    <property type="entry name" value="GppA/Ppx_hydrolase"/>
</dbReference>
<dbReference type="GO" id="GO:0016462">
    <property type="term" value="F:pyrophosphatase activity"/>
    <property type="evidence" value="ECO:0007669"/>
    <property type="project" value="TreeGrafter"/>
</dbReference>
<dbReference type="EMBL" id="LXEY01000022">
    <property type="protein sequence ID" value="OAV59174.1"/>
    <property type="molecule type" value="Genomic_DNA"/>
</dbReference>
<feature type="domain" description="Ppx/GppA phosphatase N-terminal" evidence="3">
    <location>
        <begin position="30"/>
        <end position="307"/>
    </location>
</feature>
<evidence type="ECO:0000259" key="3">
    <source>
        <dbReference type="Pfam" id="PF02541"/>
    </source>
</evidence>
<evidence type="ECO:0000313" key="4">
    <source>
        <dbReference type="EMBL" id="OAV59174.1"/>
    </source>
</evidence>
<dbReference type="PANTHER" id="PTHR30005:SF0">
    <property type="entry name" value="RETROGRADE REGULATION PROTEIN 2"/>
    <property type="match status" value="1"/>
</dbReference>
<dbReference type="Gene3D" id="3.30.420.150">
    <property type="entry name" value="Exopolyphosphatase. Domain 2"/>
    <property type="match status" value="1"/>
</dbReference>
<keyword evidence="5" id="KW-1185">Reference proteome</keyword>
<evidence type="ECO:0000313" key="5">
    <source>
        <dbReference type="Proteomes" id="UP000078292"/>
    </source>
</evidence>
<keyword evidence="2" id="KW-0378">Hydrolase</keyword>
<evidence type="ECO:0000256" key="1">
    <source>
        <dbReference type="ARBA" id="ARBA00007125"/>
    </source>
</evidence>
<evidence type="ECO:0000256" key="2">
    <source>
        <dbReference type="ARBA" id="ARBA00022801"/>
    </source>
</evidence>
<dbReference type="Proteomes" id="UP000078292">
    <property type="component" value="Unassembled WGS sequence"/>
</dbReference>
<dbReference type="InterPro" id="IPR003695">
    <property type="entry name" value="Ppx_GppA_N"/>
</dbReference>
<dbReference type="CDD" id="cd24056">
    <property type="entry name" value="ASKHA_NBD_MtPPX1-like"/>
    <property type="match status" value="1"/>
</dbReference>
<dbReference type="STRING" id="1837282.A6F49_14905"/>
<dbReference type="PANTHER" id="PTHR30005">
    <property type="entry name" value="EXOPOLYPHOSPHATASE"/>
    <property type="match status" value="1"/>
</dbReference>
<gene>
    <name evidence="4" type="ORF">A6F49_14905</name>
</gene>
<dbReference type="AlphaFoldDB" id="A0A1B7LVU8"/>
<comment type="caution">
    <text evidence="4">The sequence shown here is derived from an EMBL/GenBank/DDBJ whole genome shotgun (WGS) entry which is preliminary data.</text>
</comment>
<name>A0A1B7LVU8_9MICC</name>
<dbReference type="OrthoDB" id="9793035at2"/>
<comment type="similarity">
    <text evidence="1">Belongs to the GppA/Ppx family.</text>
</comment>
<dbReference type="Pfam" id="PF02541">
    <property type="entry name" value="Ppx-GppA"/>
    <property type="match status" value="1"/>
</dbReference>
<dbReference type="SUPFAM" id="SSF53067">
    <property type="entry name" value="Actin-like ATPase domain"/>
    <property type="match status" value="2"/>
</dbReference>
<dbReference type="Gene3D" id="3.30.420.40">
    <property type="match status" value="1"/>
</dbReference>
<dbReference type="InterPro" id="IPR043129">
    <property type="entry name" value="ATPase_NBD"/>
</dbReference>
<proteinExistence type="inferred from homology"/>
<accession>A0A1B7LVU8</accession>